<gene>
    <name evidence="1" type="ORF">A3D67_02085</name>
</gene>
<evidence type="ECO:0000313" key="1">
    <source>
        <dbReference type="EMBL" id="OGZ09701.1"/>
    </source>
</evidence>
<protein>
    <submittedName>
        <fullName evidence="1">Uncharacterized protein</fullName>
    </submittedName>
</protein>
<sequence>MIADFLANTDPDSFHALEGDYFKDPIVFLREEKAFLSVSAPALLEFVGVSRMVCPTEAVANFEMGMLLTVHALRRFDAEVTDFPVNFLGTLSLFDEFFCATQKALLCNDPRSFYARSFKALMGKQDRYFAFVEFLSRWSEEYPSFEKGVYVMLELFWRREEEAKAVLT</sequence>
<organism evidence="1 2">
    <name type="scientific">Candidatus Lloydbacteria bacterium RIFCSPHIGHO2_02_FULL_51_22</name>
    <dbReference type="NCBI Taxonomy" id="1798663"/>
    <lineage>
        <taxon>Bacteria</taxon>
        <taxon>Candidatus Lloydiibacteriota</taxon>
    </lineage>
</organism>
<dbReference type="AlphaFoldDB" id="A0A1G2D9X0"/>
<reference evidence="1 2" key="1">
    <citation type="journal article" date="2016" name="Nat. Commun.">
        <title>Thousands of microbial genomes shed light on interconnected biogeochemical processes in an aquifer system.</title>
        <authorList>
            <person name="Anantharaman K."/>
            <person name="Brown C.T."/>
            <person name="Hug L.A."/>
            <person name="Sharon I."/>
            <person name="Castelle C.J."/>
            <person name="Probst A.J."/>
            <person name="Thomas B.C."/>
            <person name="Singh A."/>
            <person name="Wilkins M.J."/>
            <person name="Karaoz U."/>
            <person name="Brodie E.L."/>
            <person name="Williams K.H."/>
            <person name="Hubbard S.S."/>
            <person name="Banfield J.F."/>
        </authorList>
    </citation>
    <scope>NUCLEOTIDE SEQUENCE [LARGE SCALE GENOMIC DNA]</scope>
</reference>
<accession>A0A1G2D9X0</accession>
<evidence type="ECO:0000313" key="2">
    <source>
        <dbReference type="Proteomes" id="UP000178099"/>
    </source>
</evidence>
<dbReference type="EMBL" id="MHLN01000047">
    <property type="protein sequence ID" value="OGZ09701.1"/>
    <property type="molecule type" value="Genomic_DNA"/>
</dbReference>
<proteinExistence type="predicted"/>
<dbReference type="Proteomes" id="UP000178099">
    <property type="component" value="Unassembled WGS sequence"/>
</dbReference>
<comment type="caution">
    <text evidence="1">The sequence shown here is derived from an EMBL/GenBank/DDBJ whole genome shotgun (WGS) entry which is preliminary data.</text>
</comment>
<name>A0A1G2D9X0_9BACT</name>